<organism evidence="1 2">
    <name type="scientific">Streptomyces rubrogriseus</name>
    <dbReference type="NCBI Taxonomy" id="194673"/>
    <lineage>
        <taxon>Bacteria</taxon>
        <taxon>Bacillati</taxon>
        <taxon>Actinomycetota</taxon>
        <taxon>Actinomycetes</taxon>
        <taxon>Kitasatosporales</taxon>
        <taxon>Streptomycetaceae</taxon>
        <taxon>Streptomyces</taxon>
        <taxon>Streptomyces violaceoruber group</taxon>
    </lineage>
</organism>
<feature type="non-terminal residue" evidence="1">
    <location>
        <position position="1"/>
    </location>
</feature>
<sequence>PPPRPCLVHWTDDPALSRHTDAQVEHFEQHQRLGEAVAAATDAHRRGQRDLAEQQLGRAVRLAHAMGADEQLTRLARLVRIEDAP</sequence>
<dbReference type="Proteomes" id="UP000475666">
    <property type="component" value="Unassembled WGS sequence"/>
</dbReference>
<proteinExistence type="predicted"/>
<dbReference type="EMBL" id="JAAGMQ010000068">
    <property type="protein sequence ID" value="NEC32020.1"/>
    <property type="molecule type" value="Genomic_DNA"/>
</dbReference>
<comment type="caution">
    <text evidence="1">The sequence shown here is derived from an EMBL/GenBank/DDBJ whole genome shotgun (WGS) entry which is preliminary data.</text>
</comment>
<protein>
    <submittedName>
        <fullName evidence="1">Uncharacterized protein</fullName>
    </submittedName>
</protein>
<reference evidence="1 2" key="1">
    <citation type="submission" date="2020-01" db="EMBL/GenBank/DDBJ databases">
        <title>Insect and environment-associated Actinomycetes.</title>
        <authorList>
            <person name="Currrie C."/>
            <person name="Chevrette M."/>
            <person name="Carlson C."/>
            <person name="Stubbendieck R."/>
            <person name="Wendt-Pienkowski E."/>
        </authorList>
    </citation>
    <scope>NUCLEOTIDE SEQUENCE [LARGE SCALE GENOMIC DNA]</scope>
    <source>
        <strain evidence="1 2">SID7739</strain>
    </source>
</reference>
<name>A0A6G3T5N6_9ACTN</name>
<feature type="non-terminal residue" evidence="1">
    <location>
        <position position="85"/>
    </location>
</feature>
<dbReference type="AlphaFoldDB" id="A0A6G3T5N6"/>
<dbReference type="Gene3D" id="1.20.120.1690">
    <property type="match status" value="1"/>
</dbReference>
<gene>
    <name evidence="1" type="ORF">G3I66_02275</name>
</gene>
<accession>A0A6G3T5N6</accession>
<evidence type="ECO:0000313" key="1">
    <source>
        <dbReference type="EMBL" id="NEC32020.1"/>
    </source>
</evidence>
<evidence type="ECO:0000313" key="2">
    <source>
        <dbReference type="Proteomes" id="UP000475666"/>
    </source>
</evidence>